<dbReference type="RefSeq" id="WP_163740901.1">
    <property type="nucleotide sequence ID" value="NZ_JAAGOA010000014.1"/>
</dbReference>
<reference evidence="3 4" key="1">
    <citation type="submission" date="2020-02" db="EMBL/GenBank/DDBJ databases">
        <authorList>
            <person name="Li X.-J."/>
            <person name="Han X.-M."/>
        </authorList>
    </citation>
    <scope>NUCLEOTIDE SEQUENCE [LARGE SCALE GENOMIC DNA]</scope>
    <source>
        <strain evidence="3 4">CCTCC AB 2017055</strain>
    </source>
</reference>
<dbReference type="EMBL" id="JAAGOA010000014">
    <property type="protein sequence ID" value="NEE02403.1"/>
    <property type="molecule type" value="Genomic_DNA"/>
</dbReference>
<dbReference type="Gene3D" id="1.10.10.10">
    <property type="entry name" value="Winged helix-like DNA-binding domain superfamily/Winged helix DNA-binding domain"/>
    <property type="match status" value="1"/>
</dbReference>
<name>A0A6L9SBG9_9ACTN</name>
<dbReference type="InterPro" id="IPR001845">
    <property type="entry name" value="HTH_ArsR_DNA-bd_dom"/>
</dbReference>
<evidence type="ECO:0000259" key="2">
    <source>
        <dbReference type="SMART" id="SM00418"/>
    </source>
</evidence>
<dbReference type="AlphaFoldDB" id="A0A6L9SBG9"/>
<dbReference type="Pfam" id="PF12840">
    <property type="entry name" value="HTH_20"/>
    <property type="match status" value="1"/>
</dbReference>
<proteinExistence type="predicted"/>
<feature type="region of interest" description="Disordered" evidence="1">
    <location>
        <begin position="236"/>
        <end position="273"/>
    </location>
</feature>
<dbReference type="SUPFAM" id="SSF46785">
    <property type="entry name" value="Winged helix' DNA-binding domain"/>
    <property type="match status" value="1"/>
</dbReference>
<accession>A0A6L9SBG9</accession>
<dbReference type="GO" id="GO:0003700">
    <property type="term" value="F:DNA-binding transcription factor activity"/>
    <property type="evidence" value="ECO:0007669"/>
    <property type="project" value="InterPro"/>
</dbReference>
<dbReference type="InterPro" id="IPR011991">
    <property type="entry name" value="ArsR-like_HTH"/>
</dbReference>
<dbReference type="CDD" id="cd00090">
    <property type="entry name" value="HTH_ARSR"/>
    <property type="match status" value="1"/>
</dbReference>
<feature type="region of interest" description="Disordered" evidence="1">
    <location>
        <begin position="1"/>
        <end position="56"/>
    </location>
</feature>
<dbReference type="SMART" id="SM00418">
    <property type="entry name" value="HTH_ARSR"/>
    <property type="match status" value="1"/>
</dbReference>
<feature type="compositionally biased region" description="Acidic residues" evidence="1">
    <location>
        <begin position="242"/>
        <end position="258"/>
    </location>
</feature>
<dbReference type="InterPro" id="IPR036388">
    <property type="entry name" value="WH-like_DNA-bd_sf"/>
</dbReference>
<feature type="compositionally biased region" description="Basic and acidic residues" evidence="1">
    <location>
        <begin position="259"/>
        <end position="273"/>
    </location>
</feature>
<evidence type="ECO:0000313" key="3">
    <source>
        <dbReference type="EMBL" id="NEE02403.1"/>
    </source>
</evidence>
<feature type="compositionally biased region" description="Basic and acidic residues" evidence="1">
    <location>
        <begin position="45"/>
        <end position="56"/>
    </location>
</feature>
<organism evidence="3 4">
    <name type="scientific">Phytoactinopolyspora halotolerans</name>
    <dbReference type="NCBI Taxonomy" id="1981512"/>
    <lineage>
        <taxon>Bacteria</taxon>
        <taxon>Bacillati</taxon>
        <taxon>Actinomycetota</taxon>
        <taxon>Actinomycetes</taxon>
        <taxon>Jiangellales</taxon>
        <taxon>Jiangellaceae</taxon>
        <taxon>Phytoactinopolyspora</taxon>
    </lineage>
</organism>
<evidence type="ECO:0000256" key="1">
    <source>
        <dbReference type="SAM" id="MobiDB-lite"/>
    </source>
</evidence>
<keyword evidence="4" id="KW-1185">Reference proteome</keyword>
<gene>
    <name evidence="3" type="ORF">G1H10_19700</name>
</gene>
<evidence type="ECO:0000313" key="4">
    <source>
        <dbReference type="Proteomes" id="UP000475214"/>
    </source>
</evidence>
<comment type="caution">
    <text evidence="3">The sequence shown here is derived from an EMBL/GenBank/DDBJ whole genome shotgun (WGS) entry which is preliminary data.</text>
</comment>
<dbReference type="Proteomes" id="UP000475214">
    <property type="component" value="Unassembled WGS sequence"/>
</dbReference>
<sequence>MSSDEIVDGGASADKRATSAPVGDAQSSAAPVRDAATGDETTGDEAVREHGVPHRDLRDPAALRALAHPVRLSILEQLMQLGSGTATELAELLEGESPANCSWHLRQLARYGFVEVAGTGPGRQRRWKPVIESTTFGGSDETPALARAVDAVDEVILDREVERMQAWRRARRDETDRWRDGSVEAYAWAWMTAEELAAFKDDFRALIERHIMPRLEQRADPARRPRGARPVRLVTWLIPTGPDDDAADDDAADDDAGDGDARDGDGEEESNGR</sequence>
<protein>
    <submittedName>
        <fullName evidence="3">Helix-turn-helix transcriptional regulator</fullName>
    </submittedName>
</protein>
<dbReference type="InterPro" id="IPR036390">
    <property type="entry name" value="WH_DNA-bd_sf"/>
</dbReference>
<feature type="domain" description="HTH arsR-type" evidence="2">
    <location>
        <begin position="61"/>
        <end position="154"/>
    </location>
</feature>